<dbReference type="OrthoDB" id="10361096at2759"/>
<gene>
    <name evidence="2" type="ORF">UBRO_01211</name>
</gene>
<name>A0A1K0GV92_9BASI</name>
<organism evidence="2 3">
    <name type="scientific">Ustilago bromivora</name>
    <dbReference type="NCBI Taxonomy" id="307758"/>
    <lineage>
        <taxon>Eukaryota</taxon>
        <taxon>Fungi</taxon>
        <taxon>Dikarya</taxon>
        <taxon>Basidiomycota</taxon>
        <taxon>Ustilaginomycotina</taxon>
        <taxon>Ustilaginomycetes</taxon>
        <taxon>Ustilaginales</taxon>
        <taxon>Ustilaginaceae</taxon>
        <taxon>Ustilago</taxon>
    </lineage>
</organism>
<reference evidence="3" key="1">
    <citation type="submission" date="2016-04" db="EMBL/GenBank/DDBJ databases">
        <authorList>
            <person name="Guldener U."/>
            <person name="Guldener U."/>
        </authorList>
    </citation>
    <scope>NUCLEOTIDE SEQUENCE [LARGE SCALE GENOMIC DNA]</scope>
    <source>
        <strain evidence="3">UB2112</strain>
    </source>
</reference>
<feature type="signal peptide" evidence="1">
    <location>
        <begin position="1"/>
        <end position="24"/>
    </location>
</feature>
<sequence length="159" mass="18521">MIAINTLPILLMSFIAIAITSTKAGEFTFEYNSDNSPPHNPLFACEIKSTKCRRSYHYTRLNYHPLDLKLSVCYNPFMIKAWYHYLNFARKNRGEFVSTYYVTCPLGDKQCLIESQRKGSNYVQEVVQAEIDEQTDCNASVRCWEAKNLVEHCYKNQHD</sequence>
<evidence type="ECO:0000256" key="1">
    <source>
        <dbReference type="SAM" id="SignalP"/>
    </source>
</evidence>
<evidence type="ECO:0000313" key="2">
    <source>
        <dbReference type="EMBL" id="SAM58299.1"/>
    </source>
</evidence>
<proteinExistence type="predicted"/>
<dbReference type="AlphaFoldDB" id="A0A1K0GV92"/>
<evidence type="ECO:0008006" key="4">
    <source>
        <dbReference type="Google" id="ProtNLM"/>
    </source>
</evidence>
<dbReference type="Proteomes" id="UP000179920">
    <property type="component" value="Chromosome I"/>
</dbReference>
<protein>
    <recommendedName>
        <fullName evidence="4">Secreted protein</fullName>
    </recommendedName>
</protein>
<evidence type="ECO:0000313" key="3">
    <source>
        <dbReference type="Proteomes" id="UP000179920"/>
    </source>
</evidence>
<accession>A0A1K0GV92</accession>
<keyword evidence="1" id="KW-0732">Signal</keyword>
<dbReference type="EMBL" id="LT558117">
    <property type="protein sequence ID" value="SAM58299.1"/>
    <property type="molecule type" value="Genomic_DNA"/>
</dbReference>
<feature type="chain" id="PRO_5009664520" description="Secreted protein" evidence="1">
    <location>
        <begin position="25"/>
        <end position="159"/>
    </location>
</feature>